<dbReference type="EMBL" id="LNIX01000006">
    <property type="protein sequence ID" value="OXA53314.1"/>
    <property type="molecule type" value="Genomic_DNA"/>
</dbReference>
<dbReference type="Proteomes" id="UP000198287">
    <property type="component" value="Unassembled WGS sequence"/>
</dbReference>
<dbReference type="GO" id="GO:0002115">
    <property type="term" value="P:store-operated calcium entry"/>
    <property type="evidence" value="ECO:0007669"/>
    <property type="project" value="TreeGrafter"/>
</dbReference>
<dbReference type="InterPro" id="IPR012446">
    <property type="entry name" value="CRAC_channel"/>
</dbReference>
<dbReference type="AlphaFoldDB" id="A0A226E892"/>
<evidence type="ECO:0000313" key="9">
    <source>
        <dbReference type="Proteomes" id="UP000198287"/>
    </source>
</evidence>
<dbReference type="InterPro" id="IPR038350">
    <property type="entry name" value="Orai_sf"/>
</dbReference>
<organism evidence="8 9">
    <name type="scientific">Folsomia candida</name>
    <name type="common">Springtail</name>
    <dbReference type="NCBI Taxonomy" id="158441"/>
    <lineage>
        <taxon>Eukaryota</taxon>
        <taxon>Metazoa</taxon>
        <taxon>Ecdysozoa</taxon>
        <taxon>Arthropoda</taxon>
        <taxon>Hexapoda</taxon>
        <taxon>Collembola</taxon>
        <taxon>Entomobryomorpha</taxon>
        <taxon>Isotomoidea</taxon>
        <taxon>Isotomidae</taxon>
        <taxon>Proisotominae</taxon>
        <taxon>Folsomia</taxon>
    </lineage>
</organism>
<evidence type="ECO:0000256" key="7">
    <source>
        <dbReference type="SAM" id="Phobius"/>
    </source>
</evidence>
<comment type="similarity">
    <text evidence="2">Belongs to the Orai family.</text>
</comment>
<dbReference type="Pfam" id="PF07856">
    <property type="entry name" value="Orai-1"/>
    <property type="match status" value="1"/>
</dbReference>
<dbReference type="OMA" id="CELAILC"/>
<accession>A0A226E892</accession>
<dbReference type="PANTHER" id="PTHR31501:SF7">
    <property type="entry name" value="CALCIUM RELEASE-ACTIVATED CALCIUM CHANNEL PROTEIN 1"/>
    <property type="match status" value="1"/>
</dbReference>
<dbReference type="STRING" id="158441.A0A226E892"/>
<dbReference type="PANTHER" id="PTHR31501">
    <property type="entry name" value="CALCIUM RELEASE-ACTIVATED CALCIUM CHANNEL PROTEIN 1"/>
    <property type="match status" value="1"/>
</dbReference>
<reference evidence="8 9" key="1">
    <citation type="submission" date="2015-12" db="EMBL/GenBank/DDBJ databases">
        <title>The genome of Folsomia candida.</title>
        <authorList>
            <person name="Faddeeva A."/>
            <person name="Derks M.F."/>
            <person name="Anvar Y."/>
            <person name="Smit S."/>
            <person name="Van Straalen N."/>
            <person name="Roelofs D."/>
        </authorList>
    </citation>
    <scope>NUCLEOTIDE SEQUENCE [LARGE SCALE GENOMIC DNA]</scope>
    <source>
        <strain evidence="8 9">VU population</strain>
        <tissue evidence="8">Whole body</tissue>
    </source>
</reference>
<evidence type="ECO:0000256" key="5">
    <source>
        <dbReference type="ARBA" id="ARBA00023136"/>
    </source>
</evidence>
<dbReference type="OrthoDB" id="61124at2759"/>
<evidence type="ECO:0000256" key="3">
    <source>
        <dbReference type="ARBA" id="ARBA00022692"/>
    </source>
</evidence>
<dbReference type="GO" id="GO:0015279">
    <property type="term" value="F:store-operated calcium channel activity"/>
    <property type="evidence" value="ECO:0007669"/>
    <property type="project" value="TreeGrafter"/>
</dbReference>
<evidence type="ECO:0000256" key="2">
    <source>
        <dbReference type="ARBA" id="ARBA00008062"/>
    </source>
</evidence>
<feature type="transmembrane region" description="Helical" evidence="7">
    <location>
        <begin position="223"/>
        <end position="247"/>
    </location>
</feature>
<evidence type="ECO:0000256" key="6">
    <source>
        <dbReference type="SAM" id="MobiDB-lite"/>
    </source>
</evidence>
<evidence type="ECO:0000313" key="8">
    <source>
        <dbReference type="EMBL" id="OXA53314.1"/>
    </source>
</evidence>
<comment type="subcellular location">
    <subcellularLocation>
        <location evidence="1">Membrane</location>
        <topology evidence="1">Multi-pass membrane protein</topology>
    </subcellularLocation>
</comment>
<sequence length="294" mass="32566">MHGVTVELTQGTNYRLNRLIDIMKSVRIKLSGGPASSKMKSGSQNAPLASSLYYENYAYATSLASIPGQTHAEASDLYNMSTEGQYSAATLLSWRKLHLSRAKLKAINKTSALMSGFAMVAMVEMQLNDDTKVPPGLLVAFVICTSLLVAVHMLALMISTCILPNVEAVSNLHNINIVEESPHERMHWYIEAGWAFSTVLGIFLFLCELAILCWVKFYDYSMMAASSATIVMVPVLILFIVFAIHFYHKLVVHKYELTETGLRELEQLKQNLDSTGQNNAGNSQPSPNRNINIV</sequence>
<name>A0A226E892_FOLCA</name>
<dbReference type="FunFam" id="1.20.140.140:FF:000002">
    <property type="entry name" value="Uncharacterized protein, isoform B"/>
    <property type="match status" value="1"/>
</dbReference>
<dbReference type="GO" id="GO:0016020">
    <property type="term" value="C:membrane"/>
    <property type="evidence" value="ECO:0007669"/>
    <property type="project" value="UniProtKB-SubCell"/>
</dbReference>
<feature type="transmembrane region" description="Helical" evidence="7">
    <location>
        <begin position="106"/>
        <end position="125"/>
    </location>
</feature>
<keyword evidence="3 7" id="KW-0812">Transmembrane</keyword>
<protein>
    <submittedName>
        <fullName evidence="8">Calcium release-activated calcium channel protein 1</fullName>
    </submittedName>
</protein>
<feature type="region of interest" description="Disordered" evidence="6">
    <location>
        <begin position="273"/>
        <end position="294"/>
    </location>
</feature>
<feature type="transmembrane region" description="Helical" evidence="7">
    <location>
        <begin position="137"/>
        <end position="163"/>
    </location>
</feature>
<evidence type="ECO:0000256" key="4">
    <source>
        <dbReference type="ARBA" id="ARBA00022989"/>
    </source>
</evidence>
<proteinExistence type="inferred from homology"/>
<comment type="caution">
    <text evidence="8">The sequence shown here is derived from an EMBL/GenBank/DDBJ whole genome shotgun (WGS) entry which is preliminary data.</text>
</comment>
<keyword evidence="9" id="KW-1185">Reference proteome</keyword>
<gene>
    <name evidence="8" type="ORF">Fcan01_12393</name>
</gene>
<keyword evidence="5 7" id="KW-0472">Membrane</keyword>
<keyword evidence="4 7" id="KW-1133">Transmembrane helix</keyword>
<evidence type="ECO:0000256" key="1">
    <source>
        <dbReference type="ARBA" id="ARBA00004141"/>
    </source>
</evidence>
<dbReference type="Gene3D" id="1.20.140.140">
    <property type="entry name" value="Calcium release-activated calcium channel protein Orai"/>
    <property type="match status" value="1"/>
</dbReference>
<feature type="transmembrane region" description="Helical" evidence="7">
    <location>
        <begin position="194"/>
        <end position="217"/>
    </location>
</feature>